<dbReference type="Proteomes" id="UP000824782">
    <property type="component" value="Unassembled WGS sequence"/>
</dbReference>
<name>A0AAV7CXC4_ENGPU</name>
<comment type="subcellular location">
    <subcellularLocation>
        <location evidence="1">Cell membrane</location>
        <topology evidence="1">Single-pass type I membrane protein</topology>
    </subcellularLocation>
</comment>
<dbReference type="EMBL" id="WNYA01000002">
    <property type="protein sequence ID" value="KAG8589379.1"/>
    <property type="molecule type" value="Genomic_DNA"/>
</dbReference>
<evidence type="ECO:0000256" key="1">
    <source>
        <dbReference type="ARBA" id="ARBA00004251"/>
    </source>
</evidence>
<keyword evidence="7" id="KW-1015">Disulfide bond</keyword>
<evidence type="ECO:0000256" key="8">
    <source>
        <dbReference type="ARBA" id="ARBA00023319"/>
    </source>
</evidence>
<reference evidence="13" key="1">
    <citation type="thesis" date="2020" institute="ProQuest LLC" country="789 East Eisenhower Parkway, Ann Arbor, MI, USA">
        <title>Comparative Genomics and Chromosome Evolution.</title>
        <authorList>
            <person name="Mudd A.B."/>
        </authorList>
    </citation>
    <scope>NUCLEOTIDE SEQUENCE</scope>
    <source>
        <strain evidence="13">237g6f4</strain>
        <tissue evidence="13">Blood</tissue>
    </source>
</reference>
<organism evidence="13 14">
    <name type="scientific">Engystomops pustulosus</name>
    <name type="common">Tungara frog</name>
    <name type="synonym">Physalaemus pustulosus</name>
    <dbReference type="NCBI Taxonomy" id="76066"/>
    <lineage>
        <taxon>Eukaryota</taxon>
        <taxon>Metazoa</taxon>
        <taxon>Chordata</taxon>
        <taxon>Craniata</taxon>
        <taxon>Vertebrata</taxon>
        <taxon>Euteleostomi</taxon>
        <taxon>Amphibia</taxon>
        <taxon>Batrachia</taxon>
        <taxon>Anura</taxon>
        <taxon>Neobatrachia</taxon>
        <taxon>Hyloidea</taxon>
        <taxon>Leptodactylidae</taxon>
        <taxon>Leiuperinae</taxon>
        <taxon>Engystomops</taxon>
    </lineage>
</organism>
<dbReference type="InterPro" id="IPR036179">
    <property type="entry name" value="Ig-like_dom_sf"/>
</dbReference>
<proteinExistence type="predicted"/>
<dbReference type="CDD" id="cd00096">
    <property type="entry name" value="Ig"/>
    <property type="match status" value="1"/>
</dbReference>
<keyword evidence="4" id="KW-0732">Signal</keyword>
<evidence type="ECO:0000313" key="13">
    <source>
        <dbReference type="EMBL" id="KAG8589379.1"/>
    </source>
</evidence>
<evidence type="ECO:0000256" key="11">
    <source>
        <dbReference type="SAM" id="Phobius"/>
    </source>
</evidence>
<evidence type="ECO:0000256" key="5">
    <source>
        <dbReference type="ARBA" id="ARBA00022989"/>
    </source>
</evidence>
<dbReference type="Gene3D" id="2.60.40.10">
    <property type="entry name" value="Immunoglobulins"/>
    <property type="match status" value="1"/>
</dbReference>
<protein>
    <recommendedName>
        <fullName evidence="10">Transmembrane protein 81</fullName>
    </recommendedName>
</protein>
<evidence type="ECO:0000256" key="9">
    <source>
        <dbReference type="ARBA" id="ARBA00049937"/>
    </source>
</evidence>
<accession>A0AAV7CXC4</accession>
<gene>
    <name evidence="13" type="ORF">GDO81_006376</name>
</gene>
<evidence type="ECO:0000256" key="2">
    <source>
        <dbReference type="ARBA" id="ARBA00022475"/>
    </source>
</evidence>
<evidence type="ECO:0000256" key="4">
    <source>
        <dbReference type="ARBA" id="ARBA00022729"/>
    </source>
</evidence>
<dbReference type="AlphaFoldDB" id="A0AAV7CXC4"/>
<dbReference type="SUPFAM" id="SSF48726">
    <property type="entry name" value="Immunoglobulin"/>
    <property type="match status" value="1"/>
</dbReference>
<evidence type="ECO:0000256" key="3">
    <source>
        <dbReference type="ARBA" id="ARBA00022692"/>
    </source>
</evidence>
<feature type="domain" description="Ig-like" evidence="12">
    <location>
        <begin position="63"/>
        <end position="136"/>
    </location>
</feature>
<keyword evidence="2" id="KW-1003">Cell membrane</keyword>
<dbReference type="InterPro" id="IPR013783">
    <property type="entry name" value="Ig-like_fold"/>
</dbReference>
<dbReference type="InterPro" id="IPR007110">
    <property type="entry name" value="Ig-like_dom"/>
</dbReference>
<evidence type="ECO:0000256" key="6">
    <source>
        <dbReference type="ARBA" id="ARBA00023136"/>
    </source>
</evidence>
<evidence type="ECO:0000259" key="12">
    <source>
        <dbReference type="PROSITE" id="PS50835"/>
    </source>
</evidence>
<comment type="function">
    <text evidence="9">Essential fertilization factor required for male fertility. Part of a conserved trimeric sperm complex with the essential fertilization factors IZUMO1 and SPACA6 which bridges sperm and oocyte membranes during fertilization by binding to IZUMO1R/JUNO on the oocyte.</text>
</comment>
<keyword evidence="5 11" id="KW-1133">Transmembrane helix</keyword>
<keyword evidence="8" id="KW-0393">Immunoglobulin domain</keyword>
<dbReference type="PANTHER" id="PTHR35670">
    <property type="entry name" value="TRANSMEMBRANE PROTEIN 81"/>
    <property type="match status" value="1"/>
</dbReference>
<dbReference type="GO" id="GO:0005886">
    <property type="term" value="C:plasma membrane"/>
    <property type="evidence" value="ECO:0007669"/>
    <property type="project" value="UniProtKB-SubCell"/>
</dbReference>
<comment type="caution">
    <text evidence="13">The sequence shown here is derived from an EMBL/GenBank/DDBJ whole genome shotgun (WGS) entry which is preliminary data.</text>
</comment>
<evidence type="ECO:0000256" key="10">
    <source>
        <dbReference type="ARBA" id="ARBA00050022"/>
    </source>
</evidence>
<keyword evidence="3 11" id="KW-0812">Transmembrane</keyword>
<sequence length="238" mass="26436">METASAQAVVETTECSVTCGVGSKTEKRCLVDRSGIQKDCELIRVECLSNWLCGLEAYTLRVGDYFTMDCQIPSTGTLGGPRHYYWKYAAGIITINDIYFRPVKNKNSTTVFESIEEKASGTYRCDVQNEVDLKIVKRIYYGVRIITPGIIDINYNKYLISKQKLASMAKELTNQDSEEKFELYGGIYTYVAIGSAVGILTGILVLVLIRWNLSSRRGAVNLSPTTTTVEKCSADVPA</sequence>
<keyword evidence="6 11" id="KW-0472">Membrane</keyword>
<dbReference type="InterPro" id="IPR039293">
    <property type="entry name" value="TMEM81"/>
</dbReference>
<dbReference type="PROSITE" id="PS50835">
    <property type="entry name" value="IG_LIKE"/>
    <property type="match status" value="1"/>
</dbReference>
<feature type="transmembrane region" description="Helical" evidence="11">
    <location>
        <begin position="187"/>
        <end position="209"/>
    </location>
</feature>
<evidence type="ECO:0000313" key="14">
    <source>
        <dbReference type="Proteomes" id="UP000824782"/>
    </source>
</evidence>
<evidence type="ECO:0000256" key="7">
    <source>
        <dbReference type="ARBA" id="ARBA00023157"/>
    </source>
</evidence>
<dbReference type="PANTHER" id="PTHR35670:SF1">
    <property type="entry name" value="TRANSMEMBRANE PROTEIN 81"/>
    <property type="match status" value="1"/>
</dbReference>
<keyword evidence="14" id="KW-1185">Reference proteome</keyword>